<dbReference type="EMBL" id="BAAAPK010000001">
    <property type="protein sequence ID" value="GAA1673797.1"/>
    <property type="molecule type" value="Genomic_DNA"/>
</dbReference>
<dbReference type="RefSeq" id="WP_344053592.1">
    <property type="nucleotide sequence ID" value="NZ_BAAAPK010000001.1"/>
</dbReference>
<reference evidence="1 2" key="1">
    <citation type="journal article" date="2019" name="Int. J. Syst. Evol. Microbiol.">
        <title>The Global Catalogue of Microorganisms (GCM) 10K type strain sequencing project: providing services to taxonomists for standard genome sequencing and annotation.</title>
        <authorList>
            <consortium name="The Broad Institute Genomics Platform"/>
            <consortium name="The Broad Institute Genome Sequencing Center for Infectious Disease"/>
            <person name="Wu L."/>
            <person name="Ma J."/>
        </authorList>
    </citation>
    <scope>NUCLEOTIDE SEQUENCE [LARGE SCALE GENOMIC DNA]</scope>
    <source>
        <strain evidence="1 2">JCM 15575</strain>
    </source>
</reference>
<accession>A0ABN2GP83</accession>
<name>A0ABN2GP83_9MICO</name>
<comment type="caution">
    <text evidence="1">The sequence shown here is derived from an EMBL/GenBank/DDBJ whole genome shotgun (WGS) entry which is preliminary data.</text>
</comment>
<proteinExistence type="predicted"/>
<evidence type="ECO:0008006" key="3">
    <source>
        <dbReference type="Google" id="ProtNLM"/>
    </source>
</evidence>
<evidence type="ECO:0000313" key="1">
    <source>
        <dbReference type="EMBL" id="GAA1673797.1"/>
    </source>
</evidence>
<organism evidence="1 2">
    <name type="scientific">Microbacterium lacus</name>
    <dbReference type="NCBI Taxonomy" id="415217"/>
    <lineage>
        <taxon>Bacteria</taxon>
        <taxon>Bacillati</taxon>
        <taxon>Actinomycetota</taxon>
        <taxon>Actinomycetes</taxon>
        <taxon>Micrococcales</taxon>
        <taxon>Microbacteriaceae</taxon>
        <taxon>Microbacterium</taxon>
    </lineage>
</organism>
<dbReference type="Proteomes" id="UP001500596">
    <property type="component" value="Unassembled WGS sequence"/>
</dbReference>
<evidence type="ECO:0000313" key="2">
    <source>
        <dbReference type="Proteomes" id="UP001500596"/>
    </source>
</evidence>
<keyword evidence="2" id="KW-1185">Reference proteome</keyword>
<protein>
    <recommendedName>
        <fullName evidence="3">Transcriptional regulator with AbiEi antitoxin domain of type IV toxin-antitoxin system</fullName>
    </recommendedName>
</protein>
<sequence length="187" mass="20380">MASPFLYFPGDALSLAELTAARLDGHTVDLGDAFIPADAVETPALRAGSLAALLGDVLAATHLSAAWVHGGLHDPPARHTVQRAVPRRLHRTFGRRLVYRDLCVEPDDLWLLGGVWVTHPVRTLADLVRTGDDENVRAARMLVRAHPDLIEPARAHLRERRSLPNKKAAIALLEGWAAVGGEVLRRT</sequence>
<gene>
    <name evidence="1" type="ORF">GCM10009807_17340</name>
</gene>